<proteinExistence type="inferred from homology"/>
<evidence type="ECO:0000313" key="8">
    <source>
        <dbReference type="Proteomes" id="UP001254848"/>
    </source>
</evidence>
<evidence type="ECO:0000256" key="5">
    <source>
        <dbReference type="ARBA" id="ARBA00023014"/>
    </source>
</evidence>
<keyword evidence="4" id="KW-0408">Iron</keyword>
<dbReference type="Pfam" id="PF01257">
    <property type="entry name" value="2Fe-2S_thioredx"/>
    <property type="match status" value="1"/>
</dbReference>
<keyword evidence="3" id="KW-0479">Metal-binding</keyword>
<dbReference type="Gene3D" id="1.10.10.1590">
    <property type="entry name" value="NADH-quinone oxidoreductase subunit E"/>
    <property type="match status" value="1"/>
</dbReference>
<dbReference type="Proteomes" id="UP001254848">
    <property type="component" value="Unassembled WGS sequence"/>
</dbReference>
<dbReference type="SUPFAM" id="SSF52833">
    <property type="entry name" value="Thioredoxin-like"/>
    <property type="match status" value="1"/>
</dbReference>
<comment type="caution">
    <text evidence="7">The sequence shown here is derived from an EMBL/GenBank/DDBJ whole genome shotgun (WGS) entry which is preliminary data.</text>
</comment>
<dbReference type="InterPro" id="IPR036249">
    <property type="entry name" value="Thioredoxin-like_sf"/>
</dbReference>
<name>A0ABU3P2V1_9FIRM</name>
<protein>
    <submittedName>
        <fullName evidence="7">NAD(P)H-dependent oxidoreductase subunit E</fullName>
    </submittedName>
</protein>
<evidence type="ECO:0000256" key="2">
    <source>
        <dbReference type="ARBA" id="ARBA00022714"/>
    </source>
</evidence>
<dbReference type="PANTHER" id="PTHR10371">
    <property type="entry name" value="NADH DEHYDROGENASE UBIQUINONE FLAVOPROTEIN 2, MITOCHONDRIAL"/>
    <property type="match status" value="1"/>
</dbReference>
<evidence type="ECO:0000256" key="1">
    <source>
        <dbReference type="ARBA" id="ARBA00010643"/>
    </source>
</evidence>
<dbReference type="CDD" id="cd03064">
    <property type="entry name" value="TRX_Fd_NuoE"/>
    <property type="match status" value="1"/>
</dbReference>
<comment type="cofactor">
    <cofactor evidence="6">
        <name>[2Fe-2S] cluster</name>
        <dbReference type="ChEBI" id="CHEBI:190135"/>
    </cofactor>
</comment>
<dbReference type="EMBL" id="JAUOZS010000001">
    <property type="protein sequence ID" value="MDT8902972.1"/>
    <property type="molecule type" value="Genomic_DNA"/>
</dbReference>
<keyword evidence="2" id="KW-0001">2Fe-2S</keyword>
<evidence type="ECO:0000313" key="7">
    <source>
        <dbReference type="EMBL" id="MDT8902972.1"/>
    </source>
</evidence>
<evidence type="ECO:0000256" key="3">
    <source>
        <dbReference type="ARBA" id="ARBA00022723"/>
    </source>
</evidence>
<dbReference type="RefSeq" id="WP_413781435.1">
    <property type="nucleotide sequence ID" value="NZ_JAUOZS010000001.1"/>
</dbReference>
<evidence type="ECO:0000256" key="4">
    <source>
        <dbReference type="ARBA" id="ARBA00023004"/>
    </source>
</evidence>
<accession>A0ABU3P2V1</accession>
<dbReference type="Gene3D" id="3.40.30.10">
    <property type="entry name" value="Glutaredoxin"/>
    <property type="match status" value="1"/>
</dbReference>
<sequence>MSTSLQAVREIVTASSSGQAALLQVLLAVQDSSPENYVSEEAVNEIAHLLGVSRSRVYSTASFYSVISLKPRGRHIVRVCINAPCENAGKQAVLIALEQELGVSLGGTTADGRFTLEGVSCLGACYMSPAIKIDNRLYGDLTPEAAVAIIRSYGEEDTIEHTA</sequence>
<keyword evidence="8" id="KW-1185">Reference proteome</keyword>
<keyword evidence="5" id="KW-0411">Iron-sulfur</keyword>
<dbReference type="InterPro" id="IPR042128">
    <property type="entry name" value="NuoE_dom"/>
</dbReference>
<dbReference type="InterPro" id="IPR041921">
    <property type="entry name" value="NuoE_N"/>
</dbReference>
<dbReference type="PIRSF" id="PIRSF000216">
    <property type="entry name" value="NADH_DH_24kDa"/>
    <property type="match status" value="1"/>
</dbReference>
<reference evidence="7 8" key="1">
    <citation type="submission" date="2023-07" db="EMBL/GenBank/DDBJ databases">
        <title>The novel representative of Negativicutes class, Anaeroselena agilis gen. nov. sp. nov.</title>
        <authorList>
            <person name="Prokofeva M.I."/>
            <person name="Elcheninov A.G."/>
            <person name="Klyukina A."/>
            <person name="Kublanov I.V."/>
            <person name="Frolov E.N."/>
            <person name="Podosokorskaya O.A."/>
        </authorList>
    </citation>
    <scope>NUCLEOTIDE SEQUENCE [LARGE SCALE GENOMIC DNA]</scope>
    <source>
        <strain evidence="7 8">4137-cl</strain>
    </source>
</reference>
<organism evidence="7 8">
    <name type="scientific">Anaeroselena agilis</name>
    <dbReference type="NCBI Taxonomy" id="3063788"/>
    <lineage>
        <taxon>Bacteria</taxon>
        <taxon>Bacillati</taxon>
        <taxon>Bacillota</taxon>
        <taxon>Negativicutes</taxon>
        <taxon>Acetonemataceae</taxon>
        <taxon>Anaeroselena</taxon>
    </lineage>
</organism>
<dbReference type="PANTHER" id="PTHR10371:SF3">
    <property type="entry name" value="NADH DEHYDROGENASE [UBIQUINONE] FLAVOPROTEIN 2, MITOCHONDRIAL"/>
    <property type="match status" value="1"/>
</dbReference>
<evidence type="ECO:0000256" key="6">
    <source>
        <dbReference type="ARBA" id="ARBA00034078"/>
    </source>
</evidence>
<comment type="similarity">
    <text evidence="1">Belongs to the complex I 24 kDa subunit family.</text>
</comment>
<dbReference type="InterPro" id="IPR002023">
    <property type="entry name" value="NuoE-like"/>
</dbReference>
<gene>
    <name evidence="7" type="ORF">Q4T40_17145</name>
</gene>